<evidence type="ECO:0000259" key="16">
    <source>
        <dbReference type="PROSITE" id="PS51217"/>
    </source>
</evidence>
<dbReference type="InterPro" id="IPR027417">
    <property type="entry name" value="P-loop_NTPase"/>
</dbReference>
<dbReference type="InterPro" id="IPR014017">
    <property type="entry name" value="DNA_helicase_UvrD-like_C"/>
</dbReference>
<comment type="catalytic activity">
    <reaction evidence="13">
        <text>ATP + H2O = ADP + phosphate + H(+)</text>
        <dbReference type="Rhea" id="RHEA:13065"/>
        <dbReference type="ChEBI" id="CHEBI:15377"/>
        <dbReference type="ChEBI" id="CHEBI:15378"/>
        <dbReference type="ChEBI" id="CHEBI:30616"/>
        <dbReference type="ChEBI" id="CHEBI:43474"/>
        <dbReference type="ChEBI" id="CHEBI:456216"/>
        <dbReference type="EC" id="5.6.2.4"/>
    </reaction>
</comment>
<evidence type="ECO:0000256" key="4">
    <source>
        <dbReference type="ARBA" id="ARBA00022801"/>
    </source>
</evidence>
<evidence type="ECO:0000259" key="15">
    <source>
        <dbReference type="PROSITE" id="PS51198"/>
    </source>
</evidence>
<keyword evidence="1" id="KW-0540">Nuclease</keyword>
<evidence type="ECO:0000256" key="10">
    <source>
        <dbReference type="ARBA" id="ARBA00023235"/>
    </source>
</evidence>
<evidence type="ECO:0000256" key="6">
    <source>
        <dbReference type="ARBA" id="ARBA00022839"/>
    </source>
</evidence>
<dbReference type="RefSeq" id="WP_230476775.1">
    <property type="nucleotide sequence ID" value="NZ_CP072842.1"/>
</dbReference>
<gene>
    <name evidence="17" type="ORF">J9309_01980</name>
</gene>
<keyword evidence="10" id="KW-0413">Isomerase</keyword>
<keyword evidence="3" id="KW-0227">DNA damage</keyword>
<feature type="domain" description="UvrD-like helicase ATP-binding" evidence="15">
    <location>
        <begin position="1"/>
        <end position="462"/>
    </location>
</feature>
<evidence type="ECO:0000256" key="1">
    <source>
        <dbReference type="ARBA" id="ARBA00022722"/>
    </source>
</evidence>
<evidence type="ECO:0000256" key="13">
    <source>
        <dbReference type="ARBA" id="ARBA00048988"/>
    </source>
</evidence>
<dbReference type="Gene3D" id="3.90.320.10">
    <property type="match status" value="1"/>
</dbReference>
<name>A0ABX7XE01_9FLAO</name>
<evidence type="ECO:0000256" key="12">
    <source>
        <dbReference type="ARBA" id="ARBA00034808"/>
    </source>
</evidence>
<keyword evidence="6" id="KW-0269">Exonuclease</keyword>
<keyword evidence="9" id="KW-0234">DNA repair</keyword>
<reference evidence="17 18" key="1">
    <citation type="journal article" date="2021" name="Int. J. Syst. Evol. Microbiol.">
        <title>Faecalibacter bovis sp. nov., isolated from cow faeces.</title>
        <authorList>
            <person name="Li F."/>
            <person name="Zhao W."/>
            <person name="Hong Q."/>
            <person name="Shao Q."/>
            <person name="Song J."/>
            <person name="Yang S."/>
        </authorList>
    </citation>
    <scope>NUCLEOTIDE SEQUENCE [LARGE SCALE GENOMIC DNA]</scope>
    <source>
        <strain evidence="17 18">ZY171143</strain>
    </source>
</reference>
<feature type="binding site" evidence="14">
    <location>
        <begin position="12"/>
        <end position="19"/>
    </location>
    <ligand>
        <name>ATP</name>
        <dbReference type="ChEBI" id="CHEBI:30616"/>
    </ligand>
</feature>
<keyword evidence="8" id="KW-0238">DNA-binding</keyword>
<keyword evidence="4 14" id="KW-0378">Hydrolase</keyword>
<dbReference type="InterPro" id="IPR011604">
    <property type="entry name" value="PDDEXK-like_dom_sf"/>
</dbReference>
<dbReference type="PANTHER" id="PTHR11070">
    <property type="entry name" value="UVRD / RECB / PCRA DNA HELICASE FAMILY MEMBER"/>
    <property type="match status" value="1"/>
</dbReference>
<dbReference type="SUPFAM" id="SSF52540">
    <property type="entry name" value="P-loop containing nucleoside triphosphate hydrolases"/>
    <property type="match status" value="1"/>
</dbReference>
<organism evidence="17 18">
    <name type="scientific">Faecalibacter bovis</name>
    <dbReference type="NCBI Taxonomy" id="2898187"/>
    <lineage>
        <taxon>Bacteria</taxon>
        <taxon>Pseudomonadati</taxon>
        <taxon>Bacteroidota</taxon>
        <taxon>Flavobacteriia</taxon>
        <taxon>Flavobacteriales</taxon>
        <taxon>Weeksellaceae</taxon>
        <taxon>Faecalibacter</taxon>
    </lineage>
</organism>
<dbReference type="Proteomes" id="UP000672011">
    <property type="component" value="Chromosome"/>
</dbReference>
<evidence type="ECO:0000256" key="11">
    <source>
        <dbReference type="ARBA" id="ARBA00034617"/>
    </source>
</evidence>
<protein>
    <recommendedName>
        <fullName evidence="12">DNA 3'-5' helicase</fullName>
        <ecNumber evidence="12">5.6.2.4</ecNumber>
    </recommendedName>
</protein>
<keyword evidence="5 14" id="KW-0347">Helicase</keyword>
<evidence type="ECO:0000256" key="5">
    <source>
        <dbReference type="ARBA" id="ARBA00022806"/>
    </source>
</evidence>
<dbReference type="InterPro" id="IPR014016">
    <property type="entry name" value="UvrD-like_ATP-bd"/>
</dbReference>
<evidence type="ECO:0000256" key="8">
    <source>
        <dbReference type="ARBA" id="ARBA00023125"/>
    </source>
</evidence>
<comment type="catalytic activity">
    <reaction evidence="11">
        <text>Couples ATP hydrolysis with the unwinding of duplex DNA by translocating in the 3'-5' direction.</text>
        <dbReference type="EC" id="5.6.2.4"/>
    </reaction>
</comment>
<dbReference type="EC" id="5.6.2.4" evidence="12"/>
<feature type="domain" description="UvrD-like helicase C-terminal" evidence="16">
    <location>
        <begin position="480"/>
        <end position="730"/>
    </location>
</feature>
<dbReference type="Gene3D" id="3.40.50.300">
    <property type="entry name" value="P-loop containing nucleotide triphosphate hydrolases"/>
    <property type="match status" value="3"/>
</dbReference>
<reference evidence="18" key="2">
    <citation type="submission" date="2021-04" db="EMBL/GenBank/DDBJ databases">
        <title>Taxonomy of Flavobacteriaceae bacterium ZY171143.</title>
        <authorList>
            <person name="Li F."/>
        </authorList>
    </citation>
    <scope>NUCLEOTIDE SEQUENCE [LARGE SCALE GENOMIC DNA]</scope>
    <source>
        <strain evidence="18">ZY171143</strain>
    </source>
</reference>
<dbReference type="PROSITE" id="PS51198">
    <property type="entry name" value="UVRD_HELICASE_ATP_BIND"/>
    <property type="match status" value="1"/>
</dbReference>
<keyword evidence="18" id="KW-1185">Reference proteome</keyword>
<dbReference type="Pfam" id="PF00580">
    <property type="entry name" value="UvrD-helicase"/>
    <property type="match status" value="1"/>
</dbReference>
<sequence length="1037" mass="119456">MLQAGDFKIYNASAGAGKTYTLVKEFISLLLKDESVYRFEHILAITFTNKAANEMKERIIETLEELADTTKTFDDYILSLSAELNLEPTIIQERARKILIAILHNYSKFSISTIDKFNLRLMKSFAQDLGLSMNFDVEMNTQEIIEESVDLLYSKIGEDQKLTETMISIALDNMDDNKSWDIRKSLSSDTVNISNDRNLEHLENLRNVSLDDFVAYRKTIFEDIKDIKDGIVYIGEAFLDLLNKNGLTLADLPGKTTQGVGAFLNKLIKWDKYSPLPSIDGAKKHVYEGKYLETKKINPVAEQIFPEIKTLFEQFLKLNNKLILLSNIQKNISSISLINEVEKSLESIKKESNVLLINEFNTKISKHLRDQPANFIYERIGSRYNHYFIDEFQDTSTLQWQNFDPLIENARAQSDTIMLVGDAKQSIYRWRGGNPAQMIGLIENKEDLNIKVQELDTNWRSHENIIQFNNELYTHIAPKLNLQEYQNLYIKGNKQKHNHRKDGYVQIQFIENLERSKDQFKEENLTYVLEYINQCRENGFLLSDIAILVRSNAQGISIAKHLTENNIVVISNEALLLKNSYEIQLLEYLFKIAANPLDEQSKIRFIMVAFELELFKSEDLTSTIEKAINKKLDGFIDLMKELTIDLTFIKNENLSLYDFTEKAIRSLNLEEKSPAYILTFLDVILEYTSKNESDLNSFLEYWQTAKDKSSVKTPKGVDAVQIMTIHKSKGLEFPVVIIPFLDWTPKNNKIWIPLEKTEVNPFENFYLGINNDLKTIQDDSIKKAIEDEENLVQMDEINTLYVATTRAKEQLYLIALKPKESSKSHSIANYIHDFITSKGITEDKAILFGTPERLSTIDSKPNDSKEIKIHSLDWNNKLTVNTNSERAQKKLELTEYANAIHNVLAQIKTSDDVEKTIALEHQRGTISAENLDKIKKGIEIILSNSVLVPYFAKGLKVLNERDFIDQSGEIFRADRVVIDNENNCTIIDYKTGQPETTHHFQINQYASFFQQLGYTIKEKLLIYIDEAHEKINIVAVD</sequence>
<evidence type="ECO:0000256" key="7">
    <source>
        <dbReference type="ARBA" id="ARBA00022840"/>
    </source>
</evidence>
<keyword evidence="2 14" id="KW-0547">Nucleotide-binding</keyword>
<dbReference type="PROSITE" id="PS51217">
    <property type="entry name" value="UVRD_HELICASE_CTER"/>
    <property type="match status" value="1"/>
</dbReference>
<dbReference type="PANTHER" id="PTHR11070:SF67">
    <property type="entry name" value="DNA 3'-5' HELICASE"/>
    <property type="match status" value="1"/>
</dbReference>
<accession>A0ABX7XE01</accession>
<dbReference type="EMBL" id="CP072842">
    <property type="protein sequence ID" value="QTV06134.1"/>
    <property type="molecule type" value="Genomic_DNA"/>
</dbReference>
<evidence type="ECO:0000256" key="9">
    <source>
        <dbReference type="ARBA" id="ARBA00023204"/>
    </source>
</evidence>
<dbReference type="InterPro" id="IPR000212">
    <property type="entry name" value="DNA_helicase_UvrD/REP"/>
</dbReference>
<evidence type="ECO:0000256" key="14">
    <source>
        <dbReference type="PROSITE-ProRule" id="PRU00560"/>
    </source>
</evidence>
<proteinExistence type="predicted"/>
<evidence type="ECO:0000256" key="2">
    <source>
        <dbReference type="ARBA" id="ARBA00022741"/>
    </source>
</evidence>
<evidence type="ECO:0000313" key="17">
    <source>
        <dbReference type="EMBL" id="QTV06134.1"/>
    </source>
</evidence>
<keyword evidence="7 14" id="KW-0067">ATP-binding</keyword>
<evidence type="ECO:0000256" key="3">
    <source>
        <dbReference type="ARBA" id="ARBA00022763"/>
    </source>
</evidence>
<dbReference type="Gene3D" id="1.10.3170.10">
    <property type="entry name" value="Recbcd, chain B, domain 2"/>
    <property type="match status" value="1"/>
</dbReference>
<evidence type="ECO:0000313" key="18">
    <source>
        <dbReference type="Proteomes" id="UP000672011"/>
    </source>
</evidence>
<dbReference type="Pfam" id="PF13361">
    <property type="entry name" value="UvrD_C"/>
    <property type="match status" value="1"/>
</dbReference>